<sequence length="119" mass="12820">MSYGANAYAKVSQTAMSPREAEAAVLIKAAARLQAVQADWENQKDVLADALNFNQKVWAIIAGAATEPDSPLPEPIKTSIAQLSVFVFRRMVDTLIEPNADKLTALISINHNIAAGLRT</sequence>
<protein>
    <submittedName>
        <fullName evidence="1">Flagellar protein FlaF</fullName>
    </submittedName>
</protein>
<dbReference type="NCBIfam" id="NF009435">
    <property type="entry name" value="PRK12794.1"/>
    <property type="match status" value="1"/>
</dbReference>
<dbReference type="AlphaFoldDB" id="A0A1I2RDY5"/>
<dbReference type="OrthoDB" id="8563081at2"/>
<dbReference type="Proteomes" id="UP000199229">
    <property type="component" value="Unassembled WGS sequence"/>
</dbReference>
<reference evidence="2" key="1">
    <citation type="submission" date="2016-10" db="EMBL/GenBank/DDBJ databases">
        <authorList>
            <person name="Varghese N."/>
            <person name="Submissions S."/>
        </authorList>
    </citation>
    <scope>NUCLEOTIDE SEQUENCE [LARGE SCALE GENOMIC DNA]</scope>
    <source>
        <strain evidence="2">Gh-105</strain>
    </source>
</reference>
<accession>A0A1I2RDY5</accession>
<dbReference type="RefSeq" id="WP_091968741.1">
    <property type="nucleotide sequence ID" value="NZ_FOPM01000002.1"/>
</dbReference>
<dbReference type="InterPro" id="IPR010845">
    <property type="entry name" value="FlaF"/>
</dbReference>
<name>A0A1I2RDY5_9HYPH</name>
<keyword evidence="1" id="KW-0282">Flagellum</keyword>
<dbReference type="STRING" id="582675.SAMN05192565_102266"/>
<organism evidence="1 2">
    <name type="scientific">Methylobacterium gossipiicola</name>
    <dbReference type="NCBI Taxonomy" id="582675"/>
    <lineage>
        <taxon>Bacteria</taxon>
        <taxon>Pseudomonadati</taxon>
        <taxon>Pseudomonadota</taxon>
        <taxon>Alphaproteobacteria</taxon>
        <taxon>Hyphomicrobiales</taxon>
        <taxon>Methylobacteriaceae</taxon>
        <taxon>Methylobacterium</taxon>
    </lineage>
</organism>
<evidence type="ECO:0000313" key="1">
    <source>
        <dbReference type="EMBL" id="SFG38758.1"/>
    </source>
</evidence>
<keyword evidence="1" id="KW-0969">Cilium</keyword>
<dbReference type="EMBL" id="FOPM01000002">
    <property type="protein sequence ID" value="SFG38758.1"/>
    <property type="molecule type" value="Genomic_DNA"/>
</dbReference>
<keyword evidence="2" id="KW-1185">Reference proteome</keyword>
<dbReference type="GO" id="GO:0044781">
    <property type="term" value="P:bacterial-type flagellum organization"/>
    <property type="evidence" value="ECO:0007669"/>
    <property type="project" value="InterPro"/>
</dbReference>
<proteinExistence type="predicted"/>
<gene>
    <name evidence="1" type="ORF">SAMN05192565_102266</name>
</gene>
<evidence type="ECO:0000313" key="2">
    <source>
        <dbReference type="Proteomes" id="UP000199229"/>
    </source>
</evidence>
<dbReference type="Pfam" id="PF07309">
    <property type="entry name" value="FlaF"/>
    <property type="match status" value="1"/>
</dbReference>
<keyword evidence="1" id="KW-0966">Cell projection</keyword>